<dbReference type="EMBL" id="CP000478">
    <property type="protein sequence ID" value="ABK17917.1"/>
    <property type="molecule type" value="Genomic_DNA"/>
</dbReference>
<dbReference type="SUPFAM" id="SSF53383">
    <property type="entry name" value="PLP-dependent transferases"/>
    <property type="match status" value="1"/>
</dbReference>
<comment type="similarity">
    <text evidence="4">Belongs to the class-II pyridoxal-phosphate-dependent aminotransferase family.</text>
</comment>
<dbReference type="RefSeq" id="WP_011699086.1">
    <property type="nucleotide sequence ID" value="NC_008554.1"/>
</dbReference>
<dbReference type="PANTHER" id="PTHR13693:SF3">
    <property type="entry name" value="LD36009P"/>
    <property type="match status" value="1"/>
</dbReference>
<dbReference type="InterPro" id="IPR050087">
    <property type="entry name" value="AON_synthase_class-II"/>
</dbReference>
<dbReference type="InterPro" id="IPR001917">
    <property type="entry name" value="Aminotrans_II_pyridoxalP_BS"/>
</dbReference>
<evidence type="ECO:0000313" key="6">
    <source>
        <dbReference type="EMBL" id="ABK17917.1"/>
    </source>
</evidence>
<dbReference type="InParanoid" id="A0LKG5"/>
<dbReference type="OrthoDB" id="9807157at2"/>
<name>A0LKG5_SYNFM</name>
<evidence type="ECO:0000313" key="7">
    <source>
        <dbReference type="Proteomes" id="UP000001784"/>
    </source>
</evidence>
<dbReference type="InterPro" id="IPR004839">
    <property type="entry name" value="Aminotransferase_I/II_large"/>
</dbReference>
<keyword evidence="6" id="KW-0012">Acyltransferase</keyword>
<dbReference type="PROSITE" id="PS00599">
    <property type="entry name" value="AA_TRANSFER_CLASS_2"/>
    <property type="match status" value="1"/>
</dbReference>
<dbReference type="Proteomes" id="UP000001784">
    <property type="component" value="Chromosome"/>
</dbReference>
<reference evidence="6 7" key="1">
    <citation type="submission" date="2006-10" db="EMBL/GenBank/DDBJ databases">
        <title>Complete sequence of Syntrophobacter fumaroxidans MPOB.</title>
        <authorList>
            <consortium name="US DOE Joint Genome Institute"/>
            <person name="Copeland A."/>
            <person name="Lucas S."/>
            <person name="Lapidus A."/>
            <person name="Barry K."/>
            <person name="Detter J.C."/>
            <person name="Glavina del Rio T."/>
            <person name="Hammon N."/>
            <person name="Israni S."/>
            <person name="Pitluck S."/>
            <person name="Goltsman E.G."/>
            <person name="Martinez M."/>
            <person name="Schmutz J."/>
            <person name="Larimer F."/>
            <person name="Land M."/>
            <person name="Hauser L."/>
            <person name="Kyrpides N."/>
            <person name="Kim E."/>
            <person name="Boone D.R."/>
            <person name="Brockman F."/>
            <person name="Culley D."/>
            <person name="Ferry J."/>
            <person name="Gunsalus R."/>
            <person name="McInerney M.J."/>
            <person name="Morrison M."/>
            <person name="Plugge C."/>
            <person name="Rohlin L."/>
            <person name="Scholten J."/>
            <person name="Sieber J."/>
            <person name="Stams A.J.M."/>
            <person name="Worm P."/>
            <person name="Henstra A.M."/>
            <person name="Richardson P."/>
        </authorList>
    </citation>
    <scope>NUCLEOTIDE SEQUENCE [LARGE SCALE GENOMIC DNA]</scope>
    <source>
        <strain evidence="7">DSM 10017 / MPOB</strain>
    </source>
</reference>
<evidence type="ECO:0000259" key="5">
    <source>
        <dbReference type="Pfam" id="PF00155"/>
    </source>
</evidence>
<feature type="domain" description="Aminotransferase class I/classII large" evidence="5">
    <location>
        <begin position="43"/>
        <end position="388"/>
    </location>
</feature>
<dbReference type="AlphaFoldDB" id="A0LKG5"/>
<dbReference type="Gene3D" id="3.90.1150.10">
    <property type="entry name" value="Aspartate Aminotransferase, domain 1"/>
    <property type="match status" value="1"/>
</dbReference>
<dbReference type="STRING" id="335543.Sfum_2235"/>
<evidence type="ECO:0000256" key="2">
    <source>
        <dbReference type="ARBA" id="ARBA00022679"/>
    </source>
</evidence>
<organism evidence="6 7">
    <name type="scientific">Syntrophobacter fumaroxidans (strain DSM 10017 / MPOB)</name>
    <dbReference type="NCBI Taxonomy" id="335543"/>
    <lineage>
        <taxon>Bacteria</taxon>
        <taxon>Pseudomonadati</taxon>
        <taxon>Thermodesulfobacteriota</taxon>
        <taxon>Syntrophobacteria</taxon>
        <taxon>Syntrophobacterales</taxon>
        <taxon>Syntrophobacteraceae</taxon>
        <taxon>Syntrophobacter</taxon>
    </lineage>
</organism>
<dbReference type="FunCoup" id="A0LKG5">
    <property type="interactions" value="392"/>
</dbReference>
<dbReference type="GO" id="GO:0004758">
    <property type="term" value="F:serine C-palmitoyltransferase activity"/>
    <property type="evidence" value="ECO:0007669"/>
    <property type="project" value="UniProtKB-EC"/>
</dbReference>
<dbReference type="eggNOG" id="COG0156">
    <property type="taxonomic scope" value="Bacteria"/>
</dbReference>
<protein>
    <submittedName>
        <fullName evidence="6">Serine palmitoyltransferase</fullName>
        <ecNumber evidence="6">2.3.1.50</ecNumber>
    </submittedName>
</protein>
<keyword evidence="7" id="KW-1185">Reference proteome</keyword>
<dbReference type="GO" id="GO:0030170">
    <property type="term" value="F:pyridoxal phosphate binding"/>
    <property type="evidence" value="ECO:0007669"/>
    <property type="project" value="InterPro"/>
</dbReference>
<dbReference type="EC" id="2.3.1.50" evidence="6"/>
<dbReference type="PANTHER" id="PTHR13693">
    <property type="entry name" value="CLASS II AMINOTRANSFERASE/8-AMINO-7-OXONONANOATE SYNTHASE"/>
    <property type="match status" value="1"/>
</dbReference>
<dbReference type="InterPro" id="IPR015424">
    <property type="entry name" value="PyrdxlP-dep_Trfase"/>
</dbReference>
<comment type="cofactor">
    <cofactor evidence="1 4">
        <name>pyridoxal 5'-phosphate</name>
        <dbReference type="ChEBI" id="CHEBI:597326"/>
    </cofactor>
</comment>
<dbReference type="Pfam" id="PF00155">
    <property type="entry name" value="Aminotran_1_2"/>
    <property type="match status" value="1"/>
</dbReference>
<dbReference type="InterPro" id="IPR015421">
    <property type="entry name" value="PyrdxlP-dep_Trfase_major"/>
</dbReference>
<gene>
    <name evidence="6" type="ordered locus">Sfum_2235</name>
</gene>
<accession>A0LKG5</accession>
<dbReference type="Gene3D" id="3.40.640.10">
    <property type="entry name" value="Type I PLP-dependent aspartate aminotransferase-like (Major domain)"/>
    <property type="match status" value="1"/>
</dbReference>
<evidence type="ECO:0000256" key="3">
    <source>
        <dbReference type="ARBA" id="ARBA00022898"/>
    </source>
</evidence>
<keyword evidence="3 4" id="KW-0663">Pyridoxal phosphate</keyword>
<proteinExistence type="inferred from homology"/>
<dbReference type="KEGG" id="sfu:Sfum_2235"/>
<sequence length="424" mass="46748">MTLKERCYPFAHMIRTGKEEGIYPYFRPVTRTWGPEVDVGDRHLIMVGSNDYLGLTHDPRVREAAIRSLSSYGTGPGGSRFLCGNMALHEVLEDRLAAFVGKKRAIVHTTGFSVNLGAIGCLLNSDDVILCDREDHYSIFEGCRSSRAKIVPFPHNDVEAASRKLAHAVQKHPDGVVILITEGVFSMSGDVAPLADFARLKKKYPNLWMYLDDAHGLGVMGPGGKGTAAHCGVTSQIDFIMGTFSKALASIGGFIASDDDDIIEYMKHNSKTLIFSAALPASNVATVLACLDVLEEEPERIQRLRDITRQVREGYRRIGLAVRESETPIIPIRIGPEEKAYVFAQELFENGVFALPAVFPAVPKGQAVIRTAYMSTHEQRHIDYVLETVDRLARKHRIRSVDLPESEAFLEPCDFAAAKSCGAQ</sequence>
<dbReference type="InterPro" id="IPR015422">
    <property type="entry name" value="PyrdxlP-dep_Trfase_small"/>
</dbReference>
<evidence type="ECO:0000256" key="4">
    <source>
        <dbReference type="RuleBase" id="RU003693"/>
    </source>
</evidence>
<evidence type="ECO:0000256" key="1">
    <source>
        <dbReference type="ARBA" id="ARBA00001933"/>
    </source>
</evidence>
<dbReference type="HOGENOM" id="CLU_015846_11_0_7"/>
<keyword evidence="2 6" id="KW-0808">Transferase</keyword>